<keyword evidence="3" id="KW-1185">Reference proteome</keyword>
<evidence type="ECO:0000313" key="2">
    <source>
        <dbReference type="EMBL" id="GBP28705.1"/>
    </source>
</evidence>
<evidence type="ECO:0000313" key="3">
    <source>
        <dbReference type="Proteomes" id="UP000299102"/>
    </source>
</evidence>
<gene>
    <name evidence="2" type="ORF">EVAR_19746_1</name>
</gene>
<feature type="region of interest" description="Disordered" evidence="1">
    <location>
        <begin position="1"/>
        <end position="31"/>
    </location>
</feature>
<comment type="caution">
    <text evidence="2">The sequence shown here is derived from an EMBL/GenBank/DDBJ whole genome shotgun (WGS) entry which is preliminary data.</text>
</comment>
<dbReference type="AlphaFoldDB" id="A0A4C1UQJ1"/>
<reference evidence="2 3" key="1">
    <citation type="journal article" date="2019" name="Commun. Biol.">
        <title>The bagworm genome reveals a unique fibroin gene that provides high tensile strength.</title>
        <authorList>
            <person name="Kono N."/>
            <person name="Nakamura H."/>
            <person name="Ohtoshi R."/>
            <person name="Tomita M."/>
            <person name="Numata K."/>
            <person name="Arakawa K."/>
        </authorList>
    </citation>
    <scope>NUCLEOTIDE SEQUENCE [LARGE SCALE GENOMIC DNA]</scope>
</reference>
<dbReference type="Proteomes" id="UP000299102">
    <property type="component" value="Unassembled WGS sequence"/>
</dbReference>
<dbReference type="EMBL" id="BGZK01000210">
    <property type="protein sequence ID" value="GBP28705.1"/>
    <property type="molecule type" value="Genomic_DNA"/>
</dbReference>
<protein>
    <submittedName>
        <fullName evidence="2">Uncharacterized protein</fullName>
    </submittedName>
</protein>
<name>A0A4C1UQJ1_EUMVA</name>
<evidence type="ECO:0000256" key="1">
    <source>
        <dbReference type="SAM" id="MobiDB-lite"/>
    </source>
</evidence>
<sequence>MQRNNIGQYNSSVKCPTSKYRPPGRVSTATSGRQLTNRRVGGAGAGRRTCRRWPVSRTRRGIVAATVTDEPGRLRGTAPDYGGGVFTDVGPIGRHQ</sequence>
<proteinExistence type="predicted"/>
<organism evidence="2 3">
    <name type="scientific">Eumeta variegata</name>
    <name type="common">Bagworm moth</name>
    <name type="synonym">Eumeta japonica</name>
    <dbReference type="NCBI Taxonomy" id="151549"/>
    <lineage>
        <taxon>Eukaryota</taxon>
        <taxon>Metazoa</taxon>
        <taxon>Ecdysozoa</taxon>
        <taxon>Arthropoda</taxon>
        <taxon>Hexapoda</taxon>
        <taxon>Insecta</taxon>
        <taxon>Pterygota</taxon>
        <taxon>Neoptera</taxon>
        <taxon>Endopterygota</taxon>
        <taxon>Lepidoptera</taxon>
        <taxon>Glossata</taxon>
        <taxon>Ditrysia</taxon>
        <taxon>Tineoidea</taxon>
        <taxon>Psychidae</taxon>
        <taxon>Oiketicinae</taxon>
        <taxon>Eumeta</taxon>
    </lineage>
</organism>
<accession>A0A4C1UQJ1</accession>
<feature type="compositionally biased region" description="Polar residues" evidence="1">
    <location>
        <begin position="1"/>
        <end position="15"/>
    </location>
</feature>
<feature type="region of interest" description="Disordered" evidence="1">
    <location>
        <begin position="67"/>
        <end position="96"/>
    </location>
</feature>